<proteinExistence type="predicted"/>
<evidence type="ECO:0000313" key="1">
    <source>
        <dbReference type="EMBL" id="VDK33981.1"/>
    </source>
</evidence>
<gene>
    <name evidence="1" type="ORF">DILT_LOCUS541</name>
</gene>
<name>A0A3P6QQI3_DIBLA</name>
<accession>A0A3P6QQI3</accession>
<protein>
    <submittedName>
        <fullName evidence="1">Uncharacterized protein</fullName>
    </submittedName>
</protein>
<dbReference type="AlphaFoldDB" id="A0A3P6QQI3"/>
<organism evidence="1 2">
    <name type="scientific">Dibothriocephalus latus</name>
    <name type="common">Fish tapeworm</name>
    <name type="synonym">Diphyllobothrium latum</name>
    <dbReference type="NCBI Taxonomy" id="60516"/>
    <lineage>
        <taxon>Eukaryota</taxon>
        <taxon>Metazoa</taxon>
        <taxon>Spiralia</taxon>
        <taxon>Lophotrochozoa</taxon>
        <taxon>Platyhelminthes</taxon>
        <taxon>Cestoda</taxon>
        <taxon>Eucestoda</taxon>
        <taxon>Diphyllobothriidea</taxon>
        <taxon>Diphyllobothriidae</taxon>
        <taxon>Dibothriocephalus</taxon>
    </lineage>
</organism>
<evidence type="ECO:0000313" key="2">
    <source>
        <dbReference type="Proteomes" id="UP000281553"/>
    </source>
</evidence>
<sequence>MQIFIMKMTLHNQFFGSIKNKIGVVWAYVSFWEVSGGS</sequence>
<dbReference type="EMBL" id="UYRU01002327">
    <property type="protein sequence ID" value="VDK33981.1"/>
    <property type="molecule type" value="Genomic_DNA"/>
</dbReference>
<dbReference type="Proteomes" id="UP000281553">
    <property type="component" value="Unassembled WGS sequence"/>
</dbReference>
<keyword evidence="2" id="KW-1185">Reference proteome</keyword>
<reference evidence="1 2" key="1">
    <citation type="submission" date="2018-11" db="EMBL/GenBank/DDBJ databases">
        <authorList>
            <consortium name="Pathogen Informatics"/>
        </authorList>
    </citation>
    <scope>NUCLEOTIDE SEQUENCE [LARGE SCALE GENOMIC DNA]</scope>
</reference>